<dbReference type="PANTHER" id="PTHR34222">
    <property type="entry name" value="GAG_PRE-INTEGRS DOMAIN-CONTAINING PROTEIN"/>
    <property type="match status" value="1"/>
</dbReference>
<dbReference type="PANTHER" id="PTHR34222:SF97">
    <property type="entry name" value="CATALYTIC REGION, PUTATIVE-RELATED"/>
    <property type="match status" value="1"/>
</dbReference>
<dbReference type="Pfam" id="PF25597">
    <property type="entry name" value="SH3_retrovirus"/>
    <property type="match status" value="1"/>
</dbReference>
<dbReference type="Proteomes" id="UP001358586">
    <property type="component" value="Chromosome 12"/>
</dbReference>
<organism evidence="3 4">
    <name type="scientific">Gossypium arboreum</name>
    <name type="common">Tree cotton</name>
    <name type="synonym">Gossypium nanking</name>
    <dbReference type="NCBI Taxonomy" id="29729"/>
    <lineage>
        <taxon>Eukaryota</taxon>
        <taxon>Viridiplantae</taxon>
        <taxon>Streptophyta</taxon>
        <taxon>Embryophyta</taxon>
        <taxon>Tracheophyta</taxon>
        <taxon>Spermatophyta</taxon>
        <taxon>Magnoliopsida</taxon>
        <taxon>eudicotyledons</taxon>
        <taxon>Gunneridae</taxon>
        <taxon>Pentapetalae</taxon>
        <taxon>rosids</taxon>
        <taxon>malvids</taxon>
        <taxon>Malvales</taxon>
        <taxon>Malvaceae</taxon>
        <taxon>Malvoideae</taxon>
        <taxon>Gossypium</taxon>
    </lineage>
</organism>
<evidence type="ECO:0000313" key="4">
    <source>
        <dbReference type="Proteomes" id="UP001358586"/>
    </source>
</evidence>
<dbReference type="InterPro" id="IPR013103">
    <property type="entry name" value="RVT_2"/>
</dbReference>
<evidence type="ECO:0000313" key="3">
    <source>
        <dbReference type="EMBL" id="KAK5776045.1"/>
    </source>
</evidence>
<evidence type="ECO:0000259" key="2">
    <source>
        <dbReference type="Pfam" id="PF25597"/>
    </source>
</evidence>
<accession>A0ABR0MRQ8</accession>
<dbReference type="EMBL" id="JARKNE010000012">
    <property type="protein sequence ID" value="KAK5776045.1"/>
    <property type="molecule type" value="Genomic_DNA"/>
</dbReference>
<comment type="caution">
    <text evidence="3">The sequence shown here is derived from an EMBL/GenBank/DDBJ whole genome shotgun (WGS) entry which is preliminary data.</text>
</comment>
<dbReference type="Pfam" id="PF07727">
    <property type="entry name" value="RVT_2"/>
    <property type="match status" value="1"/>
</dbReference>
<protein>
    <recommendedName>
        <fullName evidence="5">Retrovirus-related Pol polyprotein from transposon TNT 1-94</fullName>
    </recommendedName>
</protein>
<keyword evidence="4" id="KW-1185">Reference proteome</keyword>
<evidence type="ECO:0000259" key="1">
    <source>
        <dbReference type="Pfam" id="PF07727"/>
    </source>
</evidence>
<name>A0ABR0MRQ8_GOSAR</name>
<sequence length="614" mass="69444">MVSPSVMQINPSHPLQELSTGIIFASNVALVWSDLKERFDKVDESRIYFLHWEIDTHVQGTSSISVYHTRLRFLWDKYDAIAPLAPCTCESIKMNVENLKQQRLFQFLMRLNEPYSIVCSQILLMKPLPSVNQAYSLLIQEEGQLHNAEKVSLVSDSIALYSGTSNQPVQSKKHFNESCDYCHIKGHKKETSYKLIGYHADFKFTKTKGTSANSAVIIDTGSNSVSAGSVSSSCSQVPVFTLKQYQQILELLGKRSRVQASAHTADWKSPFEMLHKRVPNLSYLRVFGCLCFATVLNNHDKFTSKAIPLVFMGYSTVQKGYLLFNIHSKTFFVSRDVIFHENLFPFQSLDRNSPLFPVSSSSPELDYNFLHIPIIPMHEAFQEPFTSQNVSFPVSDVSGASPGSLAESSSNFSTDQLPASTVSLTIPSSQHPLCKSSRVSKPPSWFKAHLVAKGYNQREGIDFHDTFSLVAKQGDLHEEVYMSMHEGFHNQREFKSQVCRLLKSLYGLKKTSRQWNLKLTEALIDNGYIQSLHDYSLFTKVKGDKIVLLLIYVDDLLITGNDGEMVEELKGILHLNFKIKDLGHLKCFIGIEVVRSKESIVLHQRKYALELIAD</sequence>
<reference evidence="3 4" key="1">
    <citation type="submission" date="2023-03" db="EMBL/GenBank/DDBJ databases">
        <title>WGS of Gossypium arboreum.</title>
        <authorList>
            <person name="Yu D."/>
        </authorList>
    </citation>
    <scope>NUCLEOTIDE SEQUENCE [LARGE SCALE GENOMIC DNA]</scope>
    <source>
        <tissue evidence="3">Leaf</tissue>
    </source>
</reference>
<evidence type="ECO:0008006" key="5">
    <source>
        <dbReference type="Google" id="ProtNLM"/>
    </source>
</evidence>
<feature type="domain" description="Reverse transcriptase Ty1/copia-type" evidence="1">
    <location>
        <begin position="473"/>
        <end position="612"/>
    </location>
</feature>
<gene>
    <name evidence="3" type="ORF">PVK06_044003</name>
</gene>
<feature type="domain" description="Retroviral polymerase SH3-like" evidence="2">
    <location>
        <begin position="289"/>
        <end position="349"/>
    </location>
</feature>
<dbReference type="InterPro" id="IPR057670">
    <property type="entry name" value="SH3_retrovirus"/>
</dbReference>
<proteinExistence type="predicted"/>